<reference evidence="7 8" key="1">
    <citation type="submission" date="2016-05" db="EMBL/GenBank/DDBJ databases">
        <title>Genome sequencing reveals origins of a unique bacterial endosymbiosis in the earliest lineages of terrestrial Fungi.</title>
        <authorList>
            <consortium name="DOE Joint Genome Institute"/>
            <person name="Uehling J."/>
            <person name="Gryganskyi A."/>
            <person name="Hameed K."/>
            <person name="Tschaplinski T."/>
            <person name="Misztal P."/>
            <person name="Wu S."/>
            <person name="Desiro A."/>
            <person name="Vande Pol N."/>
            <person name="Du Z.-Y."/>
            <person name="Zienkiewicz A."/>
            <person name="Zienkiewicz K."/>
            <person name="Morin E."/>
            <person name="Tisserant E."/>
            <person name="Splivallo R."/>
            <person name="Hainaut M."/>
            <person name="Henrissat B."/>
            <person name="Ohm R."/>
            <person name="Kuo A."/>
            <person name="Yan J."/>
            <person name="Lipzen A."/>
            <person name="Nolan M."/>
            <person name="Labutti K."/>
            <person name="Barry K."/>
            <person name="Goldstein A."/>
            <person name="Labbe J."/>
            <person name="Schadt C."/>
            <person name="Tuskan G."/>
            <person name="Grigoriev I."/>
            <person name="Martin F."/>
            <person name="Vilgalys R."/>
            <person name="Bonito G."/>
        </authorList>
    </citation>
    <scope>NUCLEOTIDE SEQUENCE [LARGE SCALE GENOMIC DNA]</scope>
    <source>
        <strain evidence="7 8">AG-77</strain>
    </source>
</reference>
<sequence length="348" mass="36402">MRQSFLVPLVVVALKFTHAASTPYEDKVVSGHVSVGVGSPPTMYTLLLDTGTSNTWIGANTPYVPTAASQKTVDSVSVSYGAGDFSGTEYTDTVTLGSGVAILRQSIGVATKSTGFADVDGVLGLGPVGLTVGTLSPDSSSLIPTITDNLFSKGTIEAHQIGIGRNSITFGGIDASEIVGAVEYVSITTTSPASMHWGIDTSFVYGDDMAILALTAGIVDHGTTLLLLATDAFQKFQSATGGVPDAATRLLKITADQYASLKPLNFNVHGNTFTLTPNALIWPREHNKAIGGDPGGIYLVVSDIGNPSGQGLDFIIGYRVLQRFYTVFDTANSRVGFAKTKYTDSTEN</sequence>
<dbReference type="InterPro" id="IPR001461">
    <property type="entry name" value="Aspartic_peptidase_A1"/>
</dbReference>
<feature type="domain" description="Peptidase A1" evidence="6">
    <location>
        <begin position="31"/>
        <end position="338"/>
    </location>
</feature>
<proteinExistence type="inferred from homology"/>
<evidence type="ECO:0000256" key="3">
    <source>
        <dbReference type="PIRSR" id="PIRSR601461-1"/>
    </source>
</evidence>
<evidence type="ECO:0000256" key="1">
    <source>
        <dbReference type="ARBA" id="ARBA00007447"/>
    </source>
</evidence>
<dbReference type="PROSITE" id="PS51767">
    <property type="entry name" value="PEPTIDASE_A1"/>
    <property type="match status" value="1"/>
</dbReference>
<comment type="similarity">
    <text evidence="1 4">Belongs to the peptidase A1 family.</text>
</comment>
<dbReference type="PROSITE" id="PS00141">
    <property type="entry name" value="ASP_PROTEASE"/>
    <property type="match status" value="1"/>
</dbReference>
<feature type="active site" evidence="3">
    <location>
        <position position="49"/>
    </location>
</feature>
<evidence type="ECO:0000256" key="4">
    <source>
        <dbReference type="RuleBase" id="RU000454"/>
    </source>
</evidence>
<feature type="active site" evidence="3">
    <location>
        <position position="220"/>
    </location>
</feature>
<dbReference type="PANTHER" id="PTHR47966:SF51">
    <property type="entry name" value="BETA-SITE APP-CLEAVING ENZYME, ISOFORM A-RELATED"/>
    <property type="match status" value="1"/>
</dbReference>
<dbReference type="PRINTS" id="PR00792">
    <property type="entry name" value="PEPSIN"/>
</dbReference>
<dbReference type="SUPFAM" id="SSF50630">
    <property type="entry name" value="Acid proteases"/>
    <property type="match status" value="1"/>
</dbReference>
<name>A0A197K2H4_9FUNG</name>
<dbReference type="STRING" id="1314771.A0A197K2H4"/>
<dbReference type="EMBL" id="KV442027">
    <property type="protein sequence ID" value="OAQ31837.1"/>
    <property type="molecule type" value="Genomic_DNA"/>
</dbReference>
<feature type="chain" id="PRO_5008276516" evidence="5">
    <location>
        <begin position="20"/>
        <end position="348"/>
    </location>
</feature>
<gene>
    <name evidence="7" type="ORF">K457DRAFT_71304</name>
</gene>
<keyword evidence="4" id="KW-0645">Protease</keyword>
<dbReference type="InterPro" id="IPR034164">
    <property type="entry name" value="Pepsin-like_dom"/>
</dbReference>
<dbReference type="AlphaFoldDB" id="A0A197K2H4"/>
<dbReference type="PANTHER" id="PTHR47966">
    <property type="entry name" value="BETA-SITE APP-CLEAVING ENZYME, ISOFORM A-RELATED"/>
    <property type="match status" value="1"/>
</dbReference>
<organism evidence="7 8">
    <name type="scientific">Linnemannia elongata AG-77</name>
    <dbReference type="NCBI Taxonomy" id="1314771"/>
    <lineage>
        <taxon>Eukaryota</taxon>
        <taxon>Fungi</taxon>
        <taxon>Fungi incertae sedis</taxon>
        <taxon>Mucoromycota</taxon>
        <taxon>Mortierellomycotina</taxon>
        <taxon>Mortierellomycetes</taxon>
        <taxon>Mortierellales</taxon>
        <taxon>Mortierellaceae</taxon>
        <taxon>Linnemannia</taxon>
    </lineage>
</organism>
<keyword evidence="8" id="KW-1185">Reference proteome</keyword>
<evidence type="ECO:0000259" key="6">
    <source>
        <dbReference type="PROSITE" id="PS51767"/>
    </source>
</evidence>
<dbReference type="InterPro" id="IPR033121">
    <property type="entry name" value="PEPTIDASE_A1"/>
</dbReference>
<dbReference type="Pfam" id="PF00026">
    <property type="entry name" value="Asp"/>
    <property type="match status" value="1"/>
</dbReference>
<evidence type="ECO:0000313" key="7">
    <source>
        <dbReference type="EMBL" id="OAQ31837.1"/>
    </source>
</evidence>
<evidence type="ECO:0000313" key="8">
    <source>
        <dbReference type="Proteomes" id="UP000078512"/>
    </source>
</evidence>
<keyword evidence="4" id="KW-0378">Hydrolase</keyword>
<dbReference type="CDD" id="cd05471">
    <property type="entry name" value="pepsin_like"/>
    <property type="match status" value="1"/>
</dbReference>
<dbReference type="GO" id="GO:0006508">
    <property type="term" value="P:proteolysis"/>
    <property type="evidence" value="ECO:0007669"/>
    <property type="project" value="UniProtKB-KW"/>
</dbReference>
<dbReference type="Gene3D" id="2.40.70.10">
    <property type="entry name" value="Acid Proteases"/>
    <property type="match status" value="2"/>
</dbReference>
<evidence type="ECO:0000256" key="2">
    <source>
        <dbReference type="ARBA" id="ARBA00022750"/>
    </source>
</evidence>
<dbReference type="OrthoDB" id="660550at2759"/>
<evidence type="ECO:0000256" key="5">
    <source>
        <dbReference type="SAM" id="SignalP"/>
    </source>
</evidence>
<dbReference type="GO" id="GO:0004190">
    <property type="term" value="F:aspartic-type endopeptidase activity"/>
    <property type="evidence" value="ECO:0007669"/>
    <property type="project" value="UniProtKB-KW"/>
</dbReference>
<keyword evidence="5" id="KW-0732">Signal</keyword>
<dbReference type="InterPro" id="IPR001969">
    <property type="entry name" value="Aspartic_peptidase_AS"/>
</dbReference>
<feature type="signal peptide" evidence="5">
    <location>
        <begin position="1"/>
        <end position="19"/>
    </location>
</feature>
<keyword evidence="2 4" id="KW-0064">Aspartyl protease</keyword>
<dbReference type="Proteomes" id="UP000078512">
    <property type="component" value="Unassembled WGS sequence"/>
</dbReference>
<accession>A0A197K2H4</accession>
<protein>
    <submittedName>
        <fullName evidence="7">Aspartic proteinase</fullName>
    </submittedName>
</protein>
<dbReference type="InterPro" id="IPR021109">
    <property type="entry name" value="Peptidase_aspartic_dom_sf"/>
</dbReference>